<protein>
    <submittedName>
        <fullName evidence="2">Alpha/beta hydrolase</fullName>
    </submittedName>
</protein>
<feature type="domain" description="AB hydrolase-1" evidence="1">
    <location>
        <begin position="15"/>
        <end position="285"/>
    </location>
</feature>
<dbReference type="InterPro" id="IPR052897">
    <property type="entry name" value="Sec-Metab_Biosynth_Hydrolase"/>
</dbReference>
<evidence type="ECO:0000313" key="2">
    <source>
        <dbReference type="EMBL" id="HIY64857.1"/>
    </source>
</evidence>
<dbReference type="EMBL" id="DXDC01000029">
    <property type="protein sequence ID" value="HIY64857.1"/>
    <property type="molecule type" value="Genomic_DNA"/>
</dbReference>
<name>A0A9D1YTJ7_9MICO</name>
<sequence>MNTNDNPSNDPRTTFVLVHGSGTSSHMWASIQRELAIQGRKSFAIDLPGHGMDAQYSASYQSPQRLDVLRAEPSRLASVTLDDNVDALSTAVRKLRNHGPVVLVAASLGGVTTTVFANRHPELVDGLVYISAWACASKANPIDYMGEAEFEGSLLPDLAGLNIELEPPQSIGRANYRTADPALLQRLKASIMEEIDDEHFMAFVNLMQPDESLTVMMADARIQAETWGQVPHAYIRLLRDRSLPLEMQDRLIREADQLTPENRFKVHSLDASHAGFLYQSERVVKLLTEH</sequence>
<gene>
    <name evidence="2" type="ORF">H9830_01095</name>
</gene>
<dbReference type="PANTHER" id="PTHR37017:SF11">
    <property type="entry name" value="ESTERASE_LIPASE_THIOESTERASE DOMAIN-CONTAINING PROTEIN"/>
    <property type="match status" value="1"/>
</dbReference>
<dbReference type="InterPro" id="IPR029058">
    <property type="entry name" value="AB_hydrolase_fold"/>
</dbReference>
<keyword evidence="2" id="KW-0378">Hydrolase</keyword>
<dbReference type="Gene3D" id="3.40.50.1820">
    <property type="entry name" value="alpha/beta hydrolase"/>
    <property type="match status" value="1"/>
</dbReference>
<dbReference type="Pfam" id="PF12697">
    <property type="entry name" value="Abhydrolase_6"/>
    <property type="match status" value="1"/>
</dbReference>
<dbReference type="Proteomes" id="UP000824005">
    <property type="component" value="Unassembled WGS sequence"/>
</dbReference>
<dbReference type="AlphaFoldDB" id="A0A9D1YTJ7"/>
<comment type="caution">
    <text evidence="2">The sequence shown here is derived from an EMBL/GenBank/DDBJ whole genome shotgun (WGS) entry which is preliminary data.</text>
</comment>
<dbReference type="PANTHER" id="PTHR37017">
    <property type="entry name" value="AB HYDROLASE-1 DOMAIN-CONTAINING PROTEIN-RELATED"/>
    <property type="match status" value="1"/>
</dbReference>
<dbReference type="GO" id="GO:0016787">
    <property type="term" value="F:hydrolase activity"/>
    <property type="evidence" value="ECO:0007669"/>
    <property type="project" value="UniProtKB-KW"/>
</dbReference>
<evidence type="ECO:0000313" key="3">
    <source>
        <dbReference type="Proteomes" id="UP000824005"/>
    </source>
</evidence>
<evidence type="ECO:0000259" key="1">
    <source>
        <dbReference type="Pfam" id="PF12697"/>
    </source>
</evidence>
<proteinExistence type="predicted"/>
<dbReference type="InterPro" id="IPR000073">
    <property type="entry name" value="AB_hydrolase_1"/>
</dbReference>
<dbReference type="SUPFAM" id="SSF53474">
    <property type="entry name" value="alpha/beta-Hydrolases"/>
    <property type="match status" value="1"/>
</dbReference>
<reference evidence="2" key="1">
    <citation type="journal article" date="2021" name="PeerJ">
        <title>Extensive microbial diversity within the chicken gut microbiome revealed by metagenomics and culture.</title>
        <authorList>
            <person name="Gilroy R."/>
            <person name="Ravi A."/>
            <person name="Getino M."/>
            <person name="Pursley I."/>
            <person name="Horton D.L."/>
            <person name="Alikhan N.F."/>
            <person name="Baker D."/>
            <person name="Gharbi K."/>
            <person name="Hall N."/>
            <person name="Watson M."/>
            <person name="Adriaenssens E.M."/>
            <person name="Foster-Nyarko E."/>
            <person name="Jarju S."/>
            <person name="Secka A."/>
            <person name="Antonio M."/>
            <person name="Oren A."/>
            <person name="Chaudhuri R.R."/>
            <person name="La Ragione R."/>
            <person name="Hildebrand F."/>
            <person name="Pallen M.J."/>
        </authorList>
    </citation>
    <scope>NUCLEOTIDE SEQUENCE</scope>
    <source>
        <strain evidence="2">ChiGjej1B1-98</strain>
    </source>
</reference>
<accession>A0A9D1YTJ7</accession>
<reference evidence="2" key="2">
    <citation type="submission" date="2021-04" db="EMBL/GenBank/DDBJ databases">
        <authorList>
            <person name="Gilroy R."/>
        </authorList>
    </citation>
    <scope>NUCLEOTIDE SEQUENCE</scope>
    <source>
        <strain evidence="2">ChiGjej1B1-98</strain>
    </source>
</reference>
<organism evidence="2 3">
    <name type="scientific">Candidatus Agrococcus pullicola</name>
    <dbReference type="NCBI Taxonomy" id="2838429"/>
    <lineage>
        <taxon>Bacteria</taxon>
        <taxon>Bacillati</taxon>
        <taxon>Actinomycetota</taxon>
        <taxon>Actinomycetes</taxon>
        <taxon>Micrococcales</taxon>
        <taxon>Microbacteriaceae</taxon>
        <taxon>Agrococcus</taxon>
    </lineage>
</organism>